<comment type="caution">
    <text evidence="3">The sequence shown here is derived from an EMBL/GenBank/DDBJ whole genome shotgun (WGS) entry which is preliminary data.</text>
</comment>
<evidence type="ECO:0000313" key="4">
    <source>
        <dbReference type="Proteomes" id="UP000632849"/>
    </source>
</evidence>
<dbReference type="Proteomes" id="UP000632849">
    <property type="component" value="Unassembled WGS sequence"/>
</dbReference>
<feature type="region of interest" description="Disordered" evidence="1">
    <location>
        <begin position="1"/>
        <end position="21"/>
    </location>
</feature>
<accession>A0A919BQU0</accession>
<organism evidence="3 4">
    <name type="scientific">Streptomyces filamentosus</name>
    <name type="common">Streptomyces roseosporus</name>
    <dbReference type="NCBI Taxonomy" id="67294"/>
    <lineage>
        <taxon>Bacteria</taxon>
        <taxon>Bacillati</taxon>
        <taxon>Actinomycetota</taxon>
        <taxon>Actinomycetes</taxon>
        <taxon>Kitasatosporales</taxon>
        <taxon>Streptomycetaceae</taxon>
        <taxon>Streptomyces</taxon>
    </lineage>
</organism>
<evidence type="ECO:0000313" key="3">
    <source>
        <dbReference type="EMBL" id="GHG05339.1"/>
    </source>
</evidence>
<gene>
    <name evidence="3" type="ORF">GCM10017667_40190</name>
</gene>
<reference evidence="3" key="2">
    <citation type="submission" date="2020-09" db="EMBL/GenBank/DDBJ databases">
        <authorList>
            <person name="Sun Q."/>
            <person name="Ohkuma M."/>
        </authorList>
    </citation>
    <scope>NUCLEOTIDE SEQUENCE</scope>
    <source>
        <strain evidence="3">JCM 4122</strain>
    </source>
</reference>
<protein>
    <recommendedName>
        <fullName evidence="2">AMIN-like domain-containing protein</fullName>
    </recommendedName>
</protein>
<evidence type="ECO:0000259" key="2">
    <source>
        <dbReference type="Pfam" id="PF24837"/>
    </source>
</evidence>
<dbReference type="InterPro" id="IPR056303">
    <property type="entry name" value="AMIN-like"/>
</dbReference>
<evidence type="ECO:0000256" key="1">
    <source>
        <dbReference type="SAM" id="MobiDB-lite"/>
    </source>
</evidence>
<reference evidence="3" key="1">
    <citation type="journal article" date="2014" name="Int. J. Syst. Evol. Microbiol.">
        <title>Complete genome sequence of Corynebacterium casei LMG S-19264T (=DSM 44701T), isolated from a smear-ripened cheese.</title>
        <authorList>
            <consortium name="US DOE Joint Genome Institute (JGI-PGF)"/>
            <person name="Walter F."/>
            <person name="Albersmeier A."/>
            <person name="Kalinowski J."/>
            <person name="Ruckert C."/>
        </authorList>
    </citation>
    <scope>NUCLEOTIDE SEQUENCE</scope>
    <source>
        <strain evidence="3">JCM 4122</strain>
    </source>
</reference>
<dbReference type="EMBL" id="BNBE01000002">
    <property type="protein sequence ID" value="GHG05339.1"/>
    <property type="molecule type" value="Genomic_DNA"/>
</dbReference>
<dbReference type="Pfam" id="PF24837">
    <property type="entry name" value="AMIN-like"/>
    <property type="match status" value="1"/>
</dbReference>
<dbReference type="RefSeq" id="WP_190042450.1">
    <property type="nucleotide sequence ID" value="NZ_BNBE01000002.1"/>
</dbReference>
<feature type="compositionally biased region" description="Polar residues" evidence="1">
    <location>
        <begin position="11"/>
        <end position="21"/>
    </location>
</feature>
<sequence>MLDLGERTLPEVSSWTSTTGSYHTPADTTQYMTVRATSYLFLKLFLAHFYDSAGNPTYKSPDVQPFGLPAVKGVQVVDGFEGRAEFALSLGPSTRYSAFTLTQPNRVVIGVYR</sequence>
<feature type="domain" description="AMIN-like" evidence="2">
    <location>
        <begin position="30"/>
        <end position="111"/>
    </location>
</feature>
<proteinExistence type="predicted"/>
<keyword evidence="4" id="KW-1185">Reference proteome</keyword>
<name>A0A919BQU0_STRFL</name>
<dbReference type="AlphaFoldDB" id="A0A919BQU0"/>